<feature type="region of interest" description="Disordered" evidence="1">
    <location>
        <begin position="1431"/>
        <end position="1454"/>
    </location>
</feature>
<feature type="compositionally biased region" description="Low complexity" evidence="1">
    <location>
        <begin position="1184"/>
        <end position="1196"/>
    </location>
</feature>
<reference evidence="3 4" key="1">
    <citation type="journal article" date="2013" name="Nat. Commun.">
        <title>The evolution and pathogenic mechanisms of the rice sheath blight pathogen.</title>
        <authorList>
            <person name="Zheng A."/>
            <person name="Lin R."/>
            <person name="Xu L."/>
            <person name="Qin P."/>
            <person name="Tang C."/>
            <person name="Ai P."/>
            <person name="Zhang D."/>
            <person name="Liu Y."/>
            <person name="Sun Z."/>
            <person name="Feng H."/>
            <person name="Wang Y."/>
            <person name="Chen Y."/>
            <person name="Liang X."/>
            <person name="Fu R."/>
            <person name="Li Q."/>
            <person name="Zhang J."/>
            <person name="Yu X."/>
            <person name="Xie Z."/>
            <person name="Ding L."/>
            <person name="Guan P."/>
            <person name="Tang J."/>
            <person name="Liang Y."/>
            <person name="Wang S."/>
            <person name="Deng Q."/>
            <person name="Li S."/>
            <person name="Zhu J."/>
            <person name="Wang L."/>
            <person name="Liu H."/>
            <person name="Li P."/>
        </authorList>
    </citation>
    <scope>NUCLEOTIDE SEQUENCE [LARGE SCALE GENOMIC DNA]</scope>
    <source>
        <strain evidence="4">AG-1 IA</strain>
    </source>
</reference>
<dbReference type="Proteomes" id="UP000011668">
    <property type="component" value="Unassembled WGS sequence"/>
</dbReference>
<dbReference type="InterPro" id="IPR011009">
    <property type="entry name" value="Kinase-like_dom_sf"/>
</dbReference>
<name>L8WWT8_THACA</name>
<dbReference type="InterPro" id="IPR000719">
    <property type="entry name" value="Prot_kinase_dom"/>
</dbReference>
<evidence type="ECO:0000313" key="3">
    <source>
        <dbReference type="EMBL" id="ELU41272.1"/>
    </source>
</evidence>
<gene>
    <name evidence="3" type="ORF">AG1IA_04697</name>
</gene>
<feature type="domain" description="Protein kinase" evidence="2">
    <location>
        <begin position="641"/>
        <end position="1013"/>
    </location>
</feature>
<accession>L8WWT8</accession>
<keyword evidence="3" id="KW-0808">Transferase</keyword>
<dbReference type="GO" id="GO:0005524">
    <property type="term" value="F:ATP binding"/>
    <property type="evidence" value="ECO:0007669"/>
    <property type="project" value="InterPro"/>
</dbReference>
<feature type="compositionally biased region" description="Pro residues" evidence="1">
    <location>
        <begin position="1173"/>
        <end position="1183"/>
    </location>
</feature>
<feature type="compositionally biased region" description="Basic and acidic residues" evidence="1">
    <location>
        <begin position="672"/>
        <end position="689"/>
    </location>
</feature>
<proteinExistence type="predicted"/>
<comment type="caution">
    <text evidence="3">The sequence shown here is derived from an EMBL/GenBank/DDBJ whole genome shotgun (WGS) entry which is preliminary data.</text>
</comment>
<dbReference type="PANTHER" id="PTHR44329">
    <property type="entry name" value="SERINE/THREONINE-PROTEIN KINASE TNNI3K-RELATED"/>
    <property type="match status" value="1"/>
</dbReference>
<dbReference type="Pfam" id="PF07714">
    <property type="entry name" value="PK_Tyr_Ser-Thr"/>
    <property type="match status" value="2"/>
</dbReference>
<dbReference type="GO" id="GO:0004674">
    <property type="term" value="F:protein serine/threonine kinase activity"/>
    <property type="evidence" value="ECO:0007669"/>
    <property type="project" value="TreeGrafter"/>
</dbReference>
<feature type="region of interest" description="Disordered" evidence="1">
    <location>
        <begin position="461"/>
        <end position="503"/>
    </location>
</feature>
<dbReference type="EMBL" id="AFRT01001089">
    <property type="protein sequence ID" value="ELU41272.1"/>
    <property type="molecule type" value="Genomic_DNA"/>
</dbReference>
<dbReference type="InterPro" id="IPR001245">
    <property type="entry name" value="Ser-Thr/Tyr_kinase_cat_dom"/>
</dbReference>
<dbReference type="HOGENOM" id="CLU_004649_0_0_1"/>
<feature type="compositionally biased region" description="Basic and acidic residues" evidence="1">
    <location>
        <begin position="575"/>
        <end position="591"/>
    </location>
</feature>
<protein>
    <submittedName>
        <fullName evidence="3">Protein tyrosine kinase domain-containing protein</fullName>
    </submittedName>
</protein>
<feature type="region of interest" description="Disordered" evidence="1">
    <location>
        <begin position="1383"/>
        <end position="1414"/>
    </location>
</feature>
<feature type="compositionally biased region" description="Polar residues" evidence="1">
    <location>
        <begin position="592"/>
        <end position="610"/>
    </location>
</feature>
<organism evidence="3 4">
    <name type="scientific">Thanatephorus cucumeris (strain AG1-IA)</name>
    <name type="common">Rice sheath blight fungus</name>
    <name type="synonym">Rhizoctonia solani</name>
    <dbReference type="NCBI Taxonomy" id="983506"/>
    <lineage>
        <taxon>Eukaryota</taxon>
        <taxon>Fungi</taxon>
        <taxon>Dikarya</taxon>
        <taxon>Basidiomycota</taxon>
        <taxon>Agaricomycotina</taxon>
        <taxon>Agaricomycetes</taxon>
        <taxon>Cantharellales</taxon>
        <taxon>Ceratobasidiaceae</taxon>
        <taxon>Rhizoctonia</taxon>
        <taxon>Rhizoctonia solani AG-1</taxon>
    </lineage>
</organism>
<dbReference type="SUPFAM" id="SSF56112">
    <property type="entry name" value="Protein kinase-like (PK-like)"/>
    <property type="match status" value="1"/>
</dbReference>
<evidence type="ECO:0000256" key="1">
    <source>
        <dbReference type="SAM" id="MobiDB-lite"/>
    </source>
</evidence>
<dbReference type="STRING" id="983506.L8WWT8"/>
<feature type="region of interest" description="Disordered" evidence="1">
    <location>
        <begin position="1158"/>
        <end position="1216"/>
    </location>
</feature>
<sequence length="1454" mass="161863">MARWARQFYHSLEVLWDNQRHNHIRGRVLPATTENLRELLARIEFREAPTLFYLSGHTEIKDQERTCKLVPSVRNRYSCPSCRLDLGLPPERSHIDGYDSALLGVFPQEMGRQLMSQESSRPLIWVTENYRMCIGAKMGKSIAKKPVSIGTGPRRMQSVFQVVHRNCLSAYYWNHCSSILQRHHLTSMQLHLKVAQALFTQINDGTMDRRYKGWLSIRIYHLGTSPWTFSKLRSLVKVAQEFTRSDYRLTMNDMLGQAQCNQTQEHRSFQSTTIPCPIARHNYFSTTSARITWSKKRKCLLPLLTSVITAARPRLYVRLYYSCRLNDPPQMIEIIDDGHGEEHMMEAEQLLDDIQRLCERQWLQKEACRDLYERHVDFQSQLRFVRNHKPHVDEDYDFCREGGKMELHTIIEFFNLLTHTAHLSKFRALFEREKIIRALRALHEAYSRGIAHVHTFLPESHALFQPPPSPGPSDNDSRGSTIGPHTPGPGADRIREHGRQESVGSYENAAGLGAGAGVAQENPKSLLPLSLPPNPNPNPNPDMSMPTPQTDISPEAGPPAYGYGFTDNKPPIMPEKPRLSLERTTSNDRRAQSSPLARSHTPPTGRTLTPQDGRGGTPTGQVPSVGTPGPKFPMPHGTPGPRLGTPLGFGARTPTPQGSVRRPPTMMPPGQDSDRPRKGSAELDPERSGRKIDKVEMERLRKMEKEKVELERIARLGNESDARAAINAIARGEDYWETFGTKPRHEVMMFLAAVQQVNRLGEVTQFSAQPITYTPYADVYKALLKGYAVSVKAVRCTAGSTGAKRRMDKEVKMWAHFRHQNILRILGVTAHKHMTSCMVSPWMPRGNAHQFVIDNPDVSPIRIANILIDDQGEALLSDYGLANFYAEITGHCILNRWTPPETLDPTTVAQSRTARLAYPPINITGDIHAFGLVIVELATRAVPFHNIHREEAVYARLVRGIRPPRPNNLDDDLWALAQRCWSFPPAARLTAPNVVASLRELQKVLDPTGHLVFAQQSPPAPVGTPSTHPDDEFVKVAVRAPAGQPKAFSRKLLIVVTTDGEKYVVVDVSAANTGMAIKEKIMTVKIPDRERSQYLIFRTEIGEYIVGDALNSELLYKTCVEHGDSKGNLKLIVVNRTAIKAMPRTVSLLSDMRSPSMLLLTGQGQGPGTGLPTPSPSPGPGPSPDSTHSHPTTTTDVAIQRTRPRTAVSRTPRFDSSFTKTTAATVSEYQLSLDERRLTPQPRGFIDERFEYENKSVASNSSVAQMDAEIRATKAARGTTSENPVSRSAIAVLHFERNVAPCEGCGRHFAAAHTDVCEIVQSQGGTCKNPDLATELHRLELESRPITEVTDLTQTVQTSEKSTPKPMPPLLSRVNTSVNASVNTNKALPAPPRPPRGDSVDGPGPMGWAPVTPPTATKVLTKAVDLSQLKKQLKHKFGPDANEFRGGPRSGGRI</sequence>
<evidence type="ECO:0000259" key="2">
    <source>
        <dbReference type="PROSITE" id="PS50011"/>
    </source>
</evidence>
<dbReference type="Gene3D" id="1.10.510.10">
    <property type="entry name" value="Transferase(Phosphotransferase) domain 1"/>
    <property type="match status" value="2"/>
</dbReference>
<dbReference type="InterPro" id="IPR051681">
    <property type="entry name" value="Ser/Thr_Kinases-Pseudokinases"/>
</dbReference>
<feature type="region of interest" description="Disordered" evidence="1">
    <location>
        <begin position="523"/>
        <end position="689"/>
    </location>
</feature>
<feature type="compositionally biased region" description="Pro residues" evidence="1">
    <location>
        <begin position="530"/>
        <end position="540"/>
    </location>
</feature>
<keyword evidence="4" id="KW-1185">Reference proteome</keyword>
<dbReference type="PROSITE" id="PS50011">
    <property type="entry name" value="PROTEIN_KINASE_DOM"/>
    <property type="match status" value="1"/>
</dbReference>
<feature type="compositionally biased region" description="Low complexity" evidence="1">
    <location>
        <begin position="639"/>
        <end position="648"/>
    </location>
</feature>
<evidence type="ECO:0000313" key="4">
    <source>
        <dbReference type="Proteomes" id="UP000011668"/>
    </source>
</evidence>
<dbReference type="OrthoDB" id="339325at2759"/>
<keyword evidence="3" id="KW-0418">Kinase</keyword>